<dbReference type="RefSeq" id="WP_345469233.1">
    <property type="nucleotide sequence ID" value="NZ_BAABHF010000035.1"/>
</dbReference>
<accession>A0ABP8QJN0</accession>
<dbReference type="SMART" id="SM00422">
    <property type="entry name" value="HTH_MERR"/>
    <property type="match status" value="1"/>
</dbReference>
<dbReference type="InterPro" id="IPR047057">
    <property type="entry name" value="MerR_fam"/>
</dbReference>
<reference evidence="4" key="1">
    <citation type="journal article" date="2019" name="Int. J. Syst. Evol. Microbiol.">
        <title>The Global Catalogue of Microorganisms (GCM) 10K type strain sequencing project: providing services to taxonomists for standard genome sequencing and annotation.</title>
        <authorList>
            <consortium name="The Broad Institute Genomics Platform"/>
            <consortium name="The Broad Institute Genome Sequencing Center for Infectious Disease"/>
            <person name="Wu L."/>
            <person name="Ma J."/>
        </authorList>
    </citation>
    <scope>NUCLEOTIDE SEQUENCE [LARGE SCALE GENOMIC DNA]</scope>
    <source>
        <strain evidence="4">JCM 17933</strain>
    </source>
</reference>
<dbReference type="PRINTS" id="PR00040">
    <property type="entry name" value="HTHMERR"/>
</dbReference>
<keyword evidence="1" id="KW-0238">DNA-binding</keyword>
<dbReference type="InterPro" id="IPR000551">
    <property type="entry name" value="MerR-type_HTH_dom"/>
</dbReference>
<dbReference type="Proteomes" id="UP001500503">
    <property type="component" value="Unassembled WGS sequence"/>
</dbReference>
<dbReference type="PROSITE" id="PS50937">
    <property type="entry name" value="HTH_MERR_2"/>
    <property type="match status" value="1"/>
</dbReference>
<evidence type="ECO:0000313" key="4">
    <source>
        <dbReference type="Proteomes" id="UP001500503"/>
    </source>
</evidence>
<evidence type="ECO:0000313" key="3">
    <source>
        <dbReference type="EMBL" id="GAA4504324.1"/>
    </source>
</evidence>
<comment type="caution">
    <text evidence="3">The sequence shown here is derived from an EMBL/GenBank/DDBJ whole genome shotgun (WGS) entry which is preliminary data.</text>
</comment>
<feature type="domain" description="HTH merR-type" evidence="2">
    <location>
        <begin position="7"/>
        <end position="76"/>
    </location>
</feature>
<proteinExistence type="predicted"/>
<dbReference type="SUPFAM" id="SSF46955">
    <property type="entry name" value="Putative DNA-binding domain"/>
    <property type="match status" value="1"/>
</dbReference>
<evidence type="ECO:0000259" key="2">
    <source>
        <dbReference type="PROSITE" id="PS50937"/>
    </source>
</evidence>
<evidence type="ECO:0000256" key="1">
    <source>
        <dbReference type="ARBA" id="ARBA00023125"/>
    </source>
</evidence>
<dbReference type="PANTHER" id="PTHR30204">
    <property type="entry name" value="REDOX-CYCLING DRUG-SENSING TRANSCRIPTIONAL ACTIVATOR SOXR"/>
    <property type="match status" value="1"/>
</dbReference>
<keyword evidence="4" id="KW-1185">Reference proteome</keyword>
<dbReference type="Pfam" id="PF13411">
    <property type="entry name" value="MerR_1"/>
    <property type="match status" value="1"/>
</dbReference>
<protein>
    <submittedName>
        <fullName evidence="3">MerR family transcriptional regulator</fullName>
    </submittedName>
</protein>
<gene>
    <name evidence="3" type="ORF">GCM10023191_058420</name>
</gene>
<dbReference type="EMBL" id="BAABHF010000035">
    <property type="protein sequence ID" value="GAA4504324.1"/>
    <property type="molecule type" value="Genomic_DNA"/>
</dbReference>
<dbReference type="InterPro" id="IPR009061">
    <property type="entry name" value="DNA-bd_dom_put_sf"/>
</dbReference>
<dbReference type="Gene3D" id="1.10.1660.10">
    <property type="match status" value="1"/>
</dbReference>
<dbReference type="CDD" id="cd00592">
    <property type="entry name" value="HTH_MerR-like"/>
    <property type="match status" value="1"/>
</dbReference>
<organism evidence="3 4">
    <name type="scientific">Actinoallomurus oryzae</name>
    <dbReference type="NCBI Taxonomy" id="502180"/>
    <lineage>
        <taxon>Bacteria</taxon>
        <taxon>Bacillati</taxon>
        <taxon>Actinomycetota</taxon>
        <taxon>Actinomycetes</taxon>
        <taxon>Streptosporangiales</taxon>
        <taxon>Thermomonosporaceae</taxon>
        <taxon>Actinoallomurus</taxon>
    </lineage>
</organism>
<dbReference type="PANTHER" id="PTHR30204:SF93">
    <property type="entry name" value="HTH MERR-TYPE DOMAIN-CONTAINING PROTEIN"/>
    <property type="match status" value="1"/>
</dbReference>
<sequence length="307" mass="33195">MSTSAGLFTIGQLAERCGLPARTIRFWSDAGLVPPVGRSAGGYRLYDAESVARLELVRTLRDLGLGLDVVEAVLSKAVTVGEVASAHVAALDVEIRTLRLRRAVLSTVAERASTIEETLLMHKLAQMSAQERQQIIDEFVQYVVADLDPDAPAMGIADSMRRLPALPDDPAPEQVDAWIELGELVADEDFRRRVRAMAVAGRGADELEFGPDYHAVVEHAGGALAEGVEPGSAQGRAVLDRIVAPETPAVRRARILEQLETFTDARVERYWQLLAIIDGQAPPPSAVPCFQWLIAALRSTASSGQDL</sequence>
<name>A0ABP8QJN0_9ACTN</name>